<sequence>MTSILRTRLACALALAGALAASARAADPPAPPTTAEVLAASAASDWRTPEPENLLYLDTADGRAVIELAPAFAPRHAENIRALARGRFWDGLHIYRVQDNYVVQWGDADAGEPGKARALGAARTALPAEFDRASDGLAFTRLADGDIYAPEVGWSGGFPAARDPATGRAWLAHCYGMVGAGRDMAADSSNGAELYTVIGHAPRHLDRNITVVGRVLRGIEHLSALPRGTGDLGFYTDPSQRVPIRSLRLAADVPPAEREPLEVLRTDTPTFERLVEARRNRRESWFIDPVGHVELCNVPIPVRTPGD</sequence>
<feature type="chain" id="PRO_5042774210" description="peptidylprolyl isomerase" evidence="4">
    <location>
        <begin position="26"/>
        <end position="307"/>
    </location>
</feature>
<dbReference type="Gene3D" id="2.40.100.10">
    <property type="entry name" value="Cyclophilin-like"/>
    <property type="match status" value="1"/>
</dbReference>
<dbReference type="InterPro" id="IPR002130">
    <property type="entry name" value="Cyclophilin-type_PPIase_dom"/>
</dbReference>
<dbReference type="RefSeq" id="WP_211926788.1">
    <property type="nucleotide sequence ID" value="NZ_JAGQFT020000003.1"/>
</dbReference>
<comment type="caution">
    <text evidence="6">The sequence shown here is derived from an EMBL/GenBank/DDBJ whole genome shotgun (WGS) entry which is preliminary data.</text>
</comment>
<protein>
    <recommendedName>
        <fullName evidence="1">peptidylprolyl isomerase</fullName>
        <ecNumber evidence="1">5.2.1.8</ecNumber>
    </recommendedName>
</protein>
<feature type="signal peptide" evidence="4">
    <location>
        <begin position="1"/>
        <end position="25"/>
    </location>
</feature>
<keyword evidence="2" id="KW-0697">Rotamase</keyword>
<keyword evidence="3 6" id="KW-0413">Isomerase</keyword>
<dbReference type="EMBL" id="JAGQFT010000079">
    <property type="protein sequence ID" value="MBR0562864.1"/>
    <property type="molecule type" value="Genomic_DNA"/>
</dbReference>
<dbReference type="PANTHER" id="PTHR43246">
    <property type="entry name" value="PEPTIDYL-PROLYL CIS-TRANS ISOMERASE CYP38, CHLOROPLASTIC"/>
    <property type="match status" value="1"/>
</dbReference>
<keyword evidence="4" id="KW-0732">Signal</keyword>
<dbReference type="GO" id="GO:0003755">
    <property type="term" value="F:peptidyl-prolyl cis-trans isomerase activity"/>
    <property type="evidence" value="ECO:0007669"/>
    <property type="project" value="UniProtKB-KW"/>
</dbReference>
<reference evidence="7 8" key="1">
    <citation type="journal article" date="2021" name="Microbiol. Resour. Announc.">
        <title>Draft Genome Sequence of Coralloluteibacterium stylophorae LMG 29479T.</title>
        <authorList>
            <person name="Karlyshev A.V."/>
            <person name="Kudryashova E.B."/>
            <person name="Ariskina E.V."/>
            <person name="Conroy A.P."/>
            <person name="Abidueva E.Y."/>
        </authorList>
    </citation>
    <scope>NUCLEOTIDE SEQUENCE [LARGE SCALE GENOMIC DNA]</scope>
    <source>
        <strain evidence="7 8">LMG 29479</strain>
    </source>
</reference>
<dbReference type="PROSITE" id="PS50072">
    <property type="entry name" value="CSA_PPIASE_2"/>
    <property type="match status" value="1"/>
</dbReference>
<dbReference type="EC" id="5.2.1.8" evidence="1"/>
<evidence type="ECO:0000313" key="6">
    <source>
        <dbReference type="EMBL" id="MBR0562864.1"/>
    </source>
</evidence>
<dbReference type="InterPro" id="IPR029000">
    <property type="entry name" value="Cyclophilin-like_dom_sf"/>
</dbReference>
<feature type="domain" description="PPIase cyclophilin-type" evidence="5">
    <location>
        <begin position="62"/>
        <end position="249"/>
    </location>
</feature>
<dbReference type="Proteomes" id="UP000675747">
    <property type="component" value="Unassembled WGS sequence"/>
</dbReference>
<evidence type="ECO:0000256" key="4">
    <source>
        <dbReference type="SAM" id="SignalP"/>
    </source>
</evidence>
<reference evidence="6" key="2">
    <citation type="submission" date="2021-04" db="EMBL/GenBank/DDBJ databases">
        <authorList>
            <person name="Karlyshev A.V."/>
        </authorList>
    </citation>
    <scope>NUCLEOTIDE SEQUENCE</scope>
    <source>
        <strain evidence="6">LMG 29479</strain>
    </source>
</reference>
<evidence type="ECO:0000256" key="1">
    <source>
        <dbReference type="ARBA" id="ARBA00013194"/>
    </source>
</evidence>
<evidence type="ECO:0000256" key="3">
    <source>
        <dbReference type="ARBA" id="ARBA00023235"/>
    </source>
</evidence>
<keyword evidence="8" id="KW-1185">Reference proteome</keyword>
<dbReference type="AlphaFoldDB" id="A0A8J7VU15"/>
<accession>A0A8J7VU15</accession>
<proteinExistence type="predicted"/>
<evidence type="ECO:0000313" key="7">
    <source>
        <dbReference type="EMBL" id="MBS7456484.1"/>
    </source>
</evidence>
<gene>
    <name evidence="7" type="ORF">KB893_004940</name>
    <name evidence="6" type="ORF">KB893_10100</name>
</gene>
<dbReference type="EMBL" id="JAGQFT020000003">
    <property type="protein sequence ID" value="MBS7456484.1"/>
    <property type="molecule type" value="Genomic_DNA"/>
</dbReference>
<dbReference type="InterPro" id="IPR044665">
    <property type="entry name" value="E_coli_cyclophilin_A-like"/>
</dbReference>
<evidence type="ECO:0000259" key="5">
    <source>
        <dbReference type="PROSITE" id="PS50072"/>
    </source>
</evidence>
<dbReference type="Pfam" id="PF00160">
    <property type="entry name" value="Pro_isomerase"/>
    <property type="match status" value="1"/>
</dbReference>
<evidence type="ECO:0000256" key="2">
    <source>
        <dbReference type="ARBA" id="ARBA00023110"/>
    </source>
</evidence>
<evidence type="ECO:0000313" key="8">
    <source>
        <dbReference type="Proteomes" id="UP000675747"/>
    </source>
</evidence>
<name>A0A8J7VU15_9GAMM</name>
<organism evidence="6">
    <name type="scientific">Coralloluteibacterium stylophorae</name>
    <dbReference type="NCBI Taxonomy" id="1776034"/>
    <lineage>
        <taxon>Bacteria</taxon>
        <taxon>Pseudomonadati</taxon>
        <taxon>Pseudomonadota</taxon>
        <taxon>Gammaproteobacteria</taxon>
        <taxon>Lysobacterales</taxon>
        <taxon>Lysobacteraceae</taxon>
        <taxon>Coralloluteibacterium</taxon>
    </lineage>
</organism>
<dbReference type="SUPFAM" id="SSF50891">
    <property type="entry name" value="Cyclophilin-like"/>
    <property type="match status" value="1"/>
</dbReference>